<keyword evidence="3" id="KW-0804">Transcription</keyword>
<dbReference type="PRINTS" id="PR00033">
    <property type="entry name" value="HTHASNC"/>
</dbReference>
<evidence type="ECO:0000256" key="1">
    <source>
        <dbReference type="ARBA" id="ARBA00023015"/>
    </source>
</evidence>
<sequence length="162" mass="17788">MQSRRTPGHRSASDGLLDDINKAIIEQLQQDGRRSYAAMAAAVGLSEAAVRPRVQRLLDAGVMQIVAVTDPLRVGFRRGAMIGVRVTGDTRVVADTIAELAEVDYVVLTAGSFDLIVEIVAEDDEHLLDLINSRIRALPQVLATETFVYLRLVKQTYTWGAR</sequence>
<dbReference type="SUPFAM" id="SSF54909">
    <property type="entry name" value="Dimeric alpha+beta barrel"/>
    <property type="match status" value="1"/>
</dbReference>
<dbReference type="PANTHER" id="PTHR30154:SF34">
    <property type="entry name" value="TRANSCRIPTIONAL REGULATOR AZLB"/>
    <property type="match status" value="1"/>
</dbReference>
<evidence type="ECO:0000259" key="4">
    <source>
        <dbReference type="PROSITE" id="PS50956"/>
    </source>
</evidence>
<dbReference type="InterPro" id="IPR036390">
    <property type="entry name" value="WH_DNA-bd_sf"/>
</dbReference>
<dbReference type="PROSITE" id="PS00519">
    <property type="entry name" value="HTH_ASNC_1"/>
    <property type="match status" value="1"/>
</dbReference>
<evidence type="ECO:0000256" key="2">
    <source>
        <dbReference type="ARBA" id="ARBA00023125"/>
    </source>
</evidence>
<gene>
    <name evidence="5" type="ORF">E7Y31_17860</name>
</gene>
<feature type="domain" description="HTH asnC-type" evidence="4">
    <location>
        <begin position="17"/>
        <end position="77"/>
    </location>
</feature>
<evidence type="ECO:0000256" key="3">
    <source>
        <dbReference type="ARBA" id="ARBA00023163"/>
    </source>
</evidence>
<dbReference type="Pfam" id="PF13404">
    <property type="entry name" value="HTH_AsnC-type"/>
    <property type="match status" value="1"/>
</dbReference>
<dbReference type="GO" id="GO:0005829">
    <property type="term" value="C:cytosol"/>
    <property type="evidence" value="ECO:0007669"/>
    <property type="project" value="TreeGrafter"/>
</dbReference>
<dbReference type="InterPro" id="IPR054609">
    <property type="entry name" value="PF0864-like_C"/>
</dbReference>
<dbReference type="Proteomes" id="UP000305282">
    <property type="component" value="Unassembled WGS sequence"/>
</dbReference>
<accession>A0A4S5DYE3</accession>
<dbReference type="AlphaFoldDB" id="A0A4S5DYE3"/>
<dbReference type="SMART" id="SM00344">
    <property type="entry name" value="HTH_ASNC"/>
    <property type="match status" value="1"/>
</dbReference>
<dbReference type="EMBL" id="SSXH01000553">
    <property type="protein sequence ID" value="THJ63984.1"/>
    <property type="molecule type" value="Genomic_DNA"/>
</dbReference>
<keyword evidence="6" id="KW-1185">Reference proteome</keyword>
<dbReference type="InterPro" id="IPR036388">
    <property type="entry name" value="WH-like_DNA-bd_sf"/>
</dbReference>
<protein>
    <submittedName>
        <fullName evidence="5">Lrp/AsnC family transcriptional regulator</fullName>
    </submittedName>
</protein>
<dbReference type="RefSeq" id="WP_136449071.1">
    <property type="nucleotide sequence ID" value="NZ_SSXH01000553.1"/>
</dbReference>
<dbReference type="Pfam" id="PF22482">
    <property type="entry name" value="AsnC_trans_reg_3"/>
    <property type="match status" value="1"/>
</dbReference>
<dbReference type="InterPro" id="IPR011008">
    <property type="entry name" value="Dimeric_a/b-barrel"/>
</dbReference>
<organism evidence="5 6">
    <name type="scientific">Candidatus Frankia alpina</name>
    <dbReference type="NCBI Taxonomy" id="2699483"/>
    <lineage>
        <taxon>Bacteria</taxon>
        <taxon>Bacillati</taxon>
        <taxon>Actinomycetota</taxon>
        <taxon>Actinomycetes</taxon>
        <taxon>Frankiales</taxon>
        <taxon>Frankiaceae</taxon>
        <taxon>Frankia</taxon>
    </lineage>
</organism>
<dbReference type="InterPro" id="IPR019888">
    <property type="entry name" value="Tscrpt_reg_AsnC-like"/>
</dbReference>
<reference evidence="5 6" key="1">
    <citation type="submission" date="2019-04" db="EMBL/GenBank/DDBJ databases">
        <title>Draft genome sequences for three unisolated Alnus-infective Frankia Sp+ strains, AgTrS, AiOr and AvVan, the first sequenced Frankia strains able to sporulate in-planta.</title>
        <authorList>
            <person name="Bethencourt L."/>
            <person name="Vautrin F."/>
            <person name="Taib N."/>
            <person name="Dubost A."/>
            <person name="Castro-Garcia L."/>
            <person name="Imbaud O."/>
            <person name="Abrouk D."/>
            <person name="Fournier P."/>
            <person name="Briolay J."/>
            <person name="Nguyen A."/>
            <person name="Normand P."/>
            <person name="Fernandez M.P."/>
            <person name="Brochier-Armanet C."/>
            <person name="Herrera-Belaroussi A."/>
        </authorList>
    </citation>
    <scope>NUCLEOTIDE SEQUENCE [LARGE SCALE GENOMIC DNA]</scope>
    <source>
        <strain evidence="5 6">AvVan</strain>
    </source>
</reference>
<dbReference type="SUPFAM" id="SSF46785">
    <property type="entry name" value="Winged helix' DNA-binding domain"/>
    <property type="match status" value="1"/>
</dbReference>
<evidence type="ECO:0000313" key="5">
    <source>
        <dbReference type="EMBL" id="THJ63984.1"/>
    </source>
</evidence>
<dbReference type="InterPro" id="IPR000485">
    <property type="entry name" value="AsnC-type_HTH_dom"/>
</dbReference>
<dbReference type="GO" id="GO:0043200">
    <property type="term" value="P:response to amino acid"/>
    <property type="evidence" value="ECO:0007669"/>
    <property type="project" value="TreeGrafter"/>
</dbReference>
<keyword evidence="2" id="KW-0238">DNA-binding</keyword>
<dbReference type="PANTHER" id="PTHR30154">
    <property type="entry name" value="LEUCINE-RESPONSIVE REGULATORY PROTEIN"/>
    <property type="match status" value="1"/>
</dbReference>
<evidence type="ECO:0000313" key="6">
    <source>
        <dbReference type="Proteomes" id="UP000305282"/>
    </source>
</evidence>
<dbReference type="InterPro" id="IPR019885">
    <property type="entry name" value="Tscrpt_reg_HTH_AsnC-type_CS"/>
</dbReference>
<dbReference type="GO" id="GO:0043565">
    <property type="term" value="F:sequence-specific DNA binding"/>
    <property type="evidence" value="ECO:0007669"/>
    <property type="project" value="InterPro"/>
</dbReference>
<keyword evidence="1" id="KW-0805">Transcription regulation</keyword>
<comment type="caution">
    <text evidence="5">The sequence shown here is derived from an EMBL/GenBank/DDBJ whole genome shotgun (WGS) entry which is preliminary data.</text>
</comment>
<proteinExistence type="predicted"/>
<dbReference type="Gene3D" id="3.30.70.920">
    <property type="match status" value="1"/>
</dbReference>
<name>A0A4S5DYE3_9ACTN</name>
<dbReference type="OrthoDB" id="7501856at2"/>
<dbReference type="PROSITE" id="PS50956">
    <property type="entry name" value="HTH_ASNC_2"/>
    <property type="match status" value="1"/>
</dbReference>
<dbReference type="Gene3D" id="1.10.10.10">
    <property type="entry name" value="Winged helix-like DNA-binding domain superfamily/Winged helix DNA-binding domain"/>
    <property type="match status" value="1"/>
</dbReference>